<reference evidence="3" key="1">
    <citation type="submission" date="2016-10" db="EMBL/GenBank/DDBJ databases">
        <authorList>
            <person name="Varghese N."/>
            <person name="Submissions S."/>
        </authorList>
    </citation>
    <scope>NUCLEOTIDE SEQUENCE [LARGE SCALE GENOMIC DNA]</scope>
    <source>
        <strain evidence="3">DSM 45789</strain>
    </source>
</reference>
<dbReference type="InterPro" id="IPR025748">
    <property type="entry name" value="PrcB_C_dom"/>
</dbReference>
<evidence type="ECO:0000313" key="3">
    <source>
        <dbReference type="Proteomes" id="UP000198660"/>
    </source>
</evidence>
<organism evidence="2 3">
    <name type="scientific">Marininema halotolerans</name>
    <dbReference type="NCBI Taxonomy" id="1155944"/>
    <lineage>
        <taxon>Bacteria</taxon>
        <taxon>Bacillati</taxon>
        <taxon>Bacillota</taxon>
        <taxon>Bacilli</taxon>
        <taxon>Bacillales</taxon>
        <taxon>Thermoactinomycetaceae</taxon>
        <taxon>Marininema</taxon>
    </lineage>
</organism>
<evidence type="ECO:0000313" key="2">
    <source>
        <dbReference type="EMBL" id="SFS54617.1"/>
    </source>
</evidence>
<dbReference type="AlphaFoldDB" id="A0A1I6QQ34"/>
<gene>
    <name evidence="2" type="ORF">SAMN05444972_103311</name>
</gene>
<protein>
    <submittedName>
        <fullName evidence="2">PrcB C-terminal</fullName>
    </submittedName>
</protein>
<dbReference type="Proteomes" id="UP000198660">
    <property type="component" value="Unassembled WGS sequence"/>
</dbReference>
<name>A0A1I6QQ34_9BACL</name>
<dbReference type="Pfam" id="PF14343">
    <property type="entry name" value="PrcB_C"/>
    <property type="match status" value="1"/>
</dbReference>
<feature type="domain" description="PrcB C-terminal" evidence="1">
    <location>
        <begin position="9"/>
        <end position="59"/>
    </location>
</feature>
<proteinExistence type="predicted"/>
<dbReference type="EMBL" id="FPAA01000003">
    <property type="protein sequence ID" value="SFS54617.1"/>
    <property type="molecule type" value="Genomic_DNA"/>
</dbReference>
<accession>A0A1I6QQ34</accession>
<sequence length="81" mass="8901">MTDHEGIHFLLIATGLKPNPGHRLVVEQMKENTLYIREVPPAEGSMAPQVVTYPYLLLKGKGNPPQVLDSITGKQLIIADP</sequence>
<evidence type="ECO:0000259" key="1">
    <source>
        <dbReference type="Pfam" id="PF14343"/>
    </source>
</evidence>
<keyword evidence="3" id="KW-1185">Reference proteome</keyword>